<dbReference type="EMBL" id="BLZA01000005">
    <property type="protein sequence ID" value="GHJ84048.1"/>
    <property type="molecule type" value="Genomic_DNA"/>
</dbReference>
<dbReference type="GO" id="GO:0016020">
    <property type="term" value="C:membrane"/>
    <property type="evidence" value="ECO:0007669"/>
    <property type="project" value="UniProtKB-SubCell"/>
</dbReference>
<dbReference type="PANTHER" id="PTHR43066:SF21">
    <property type="entry name" value="UBIQUITIN-ASSOCIATED DOMAIN-CONTAINING PROTEIN 2"/>
    <property type="match status" value="1"/>
</dbReference>
<reference evidence="9" key="1">
    <citation type="submission" date="2020-07" db="EMBL/GenBank/DDBJ databases">
        <title>Draft Genome Sequence of a Deep-Sea Yeast, Naganishia (Cryptococcus) liquefaciens strain N6.</title>
        <authorList>
            <person name="Han Y.W."/>
            <person name="Kajitani R."/>
            <person name="Morimoto H."/>
            <person name="Parhat M."/>
            <person name="Tsubouchi H."/>
            <person name="Bakenova O."/>
            <person name="Ogata M."/>
            <person name="Argunhan B."/>
            <person name="Aoki R."/>
            <person name="Kajiwara S."/>
            <person name="Itoh T."/>
            <person name="Iwasaki H."/>
        </authorList>
    </citation>
    <scope>NUCLEOTIDE SEQUENCE</scope>
    <source>
        <strain evidence="9">N6</strain>
    </source>
</reference>
<feature type="region of interest" description="Disordered" evidence="5">
    <location>
        <begin position="294"/>
        <end position="320"/>
    </location>
</feature>
<sequence>MSGFQHAPTTKTCILTTASLSLVLALADIKQYAHVQWVPHMRTHHQYWRLLVHPLAFTNSVDLLMAIMAFYNLGIHVERAFGTRKFTSFLILASVFSTLASFLLVVLLAPWTVLNVVPAGSFAVLGAIWWQYHRMVPVLYTVNVFGVRLSNKVTTYLYPFFLLLHQFPSSAIAFFPGIIFSILYNSSPTLPHFRLPQPLTQIASRLLHPLIDPQSSAPPRRADRVLPGEISESAAQSVARLWELERVVRGAEEREAATRRRVGEEVAVRRQRLVGVLQGLQAVQAQAAQEQAARERESEVAAPAATTTTTTTTQRNPFLGARPSRFGLGGWVDRAGEAVGIRSTSGGEGMMSGVGAGAGTEGAGTSGESTPRGAPSQAEIDSVVGMFPNLSRDAVVRALQRSNYNTALAVELLLEDST</sequence>
<evidence type="ECO:0000256" key="2">
    <source>
        <dbReference type="ARBA" id="ARBA00022692"/>
    </source>
</evidence>
<dbReference type="OrthoDB" id="272778at2759"/>
<feature type="compositionally biased region" description="Low complexity" evidence="5">
    <location>
        <begin position="300"/>
        <end position="313"/>
    </location>
</feature>
<evidence type="ECO:0000256" key="6">
    <source>
        <dbReference type="SAM" id="Phobius"/>
    </source>
</evidence>
<evidence type="ECO:0000313" key="9">
    <source>
        <dbReference type="EMBL" id="GHJ84048.1"/>
    </source>
</evidence>
<feature type="domain" description="CUE" evidence="8">
    <location>
        <begin position="375"/>
        <end position="418"/>
    </location>
</feature>
<protein>
    <recommendedName>
        <fullName evidence="11">CUE domain-containing protein</fullName>
    </recommendedName>
</protein>
<feature type="transmembrane region" description="Helical" evidence="6">
    <location>
        <begin position="156"/>
        <end position="184"/>
    </location>
</feature>
<feature type="compositionally biased region" description="Gly residues" evidence="5">
    <location>
        <begin position="346"/>
        <end position="365"/>
    </location>
</feature>
<feature type="transmembrane region" description="Helical" evidence="6">
    <location>
        <begin position="86"/>
        <end position="107"/>
    </location>
</feature>
<dbReference type="GO" id="GO:0004252">
    <property type="term" value="F:serine-type endopeptidase activity"/>
    <property type="evidence" value="ECO:0007669"/>
    <property type="project" value="TreeGrafter"/>
</dbReference>
<dbReference type="PANTHER" id="PTHR43066">
    <property type="entry name" value="RHOMBOID-RELATED PROTEIN"/>
    <property type="match status" value="1"/>
</dbReference>
<dbReference type="Pfam" id="PF02845">
    <property type="entry name" value="CUE"/>
    <property type="match status" value="1"/>
</dbReference>
<gene>
    <name evidence="9" type="ORF">NliqN6_0450</name>
</gene>
<dbReference type="Proteomes" id="UP000620104">
    <property type="component" value="Unassembled WGS sequence"/>
</dbReference>
<feature type="transmembrane region" description="Helical" evidence="6">
    <location>
        <begin position="51"/>
        <end position="74"/>
    </location>
</feature>
<dbReference type="SUPFAM" id="SSF144091">
    <property type="entry name" value="Rhomboid-like"/>
    <property type="match status" value="1"/>
</dbReference>
<organism evidence="9 10">
    <name type="scientific">Naganishia liquefaciens</name>
    <dbReference type="NCBI Taxonomy" id="104408"/>
    <lineage>
        <taxon>Eukaryota</taxon>
        <taxon>Fungi</taxon>
        <taxon>Dikarya</taxon>
        <taxon>Basidiomycota</taxon>
        <taxon>Agaricomycotina</taxon>
        <taxon>Tremellomycetes</taxon>
        <taxon>Filobasidiales</taxon>
        <taxon>Filobasidiaceae</taxon>
        <taxon>Naganishia</taxon>
    </lineage>
</organism>
<keyword evidence="2 6" id="KW-0812">Transmembrane</keyword>
<dbReference type="PROSITE" id="PS51140">
    <property type="entry name" value="CUE"/>
    <property type="match status" value="1"/>
</dbReference>
<dbReference type="InterPro" id="IPR015940">
    <property type="entry name" value="UBA"/>
</dbReference>
<evidence type="ECO:0000313" key="10">
    <source>
        <dbReference type="Proteomes" id="UP000620104"/>
    </source>
</evidence>
<name>A0A8H3TNJ2_9TREE</name>
<keyword evidence="10" id="KW-1185">Reference proteome</keyword>
<comment type="subcellular location">
    <subcellularLocation>
        <location evidence="1">Membrane</location>
        <topology evidence="1">Multi-pass membrane protein</topology>
    </subcellularLocation>
</comment>
<proteinExistence type="predicted"/>
<feature type="domain" description="UBA" evidence="7">
    <location>
        <begin position="374"/>
        <end position="416"/>
    </location>
</feature>
<accession>A0A8H3TNJ2</accession>
<dbReference type="CDD" id="cd14279">
    <property type="entry name" value="CUE"/>
    <property type="match status" value="1"/>
</dbReference>
<feature type="region of interest" description="Disordered" evidence="5">
    <location>
        <begin position="342"/>
        <end position="376"/>
    </location>
</feature>
<dbReference type="InterPro" id="IPR035952">
    <property type="entry name" value="Rhomboid-like_sf"/>
</dbReference>
<evidence type="ECO:0000256" key="5">
    <source>
        <dbReference type="SAM" id="MobiDB-lite"/>
    </source>
</evidence>
<dbReference type="SUPFAM" id="SSF46934">
    <property type="entry name" value="UBA-like"/>
    <property type="match status" value="1"/>
</dbReference>
<evidence type="ECO:0008006" key="11">
    <source>
        <dbReference type="Google" id="ProtNLM"/>
    </source>
</evidence>
<dbReference type="Gene3D" id="1.20.1540.10">
    <property type="entry name" value="Rhomboid-like"/>
    <property type="match status" value="1"/>
</dbReference>
<evidence type="ECO:0000259" key="7">
    <source>
        <dbReference type="PROSITE" id="PS50030"/>
    </source>
</evidence>
<keyword evidence="3 6" id="KW-1133">Transmembrane helix</keyword>
<evidence type="ECO:0000259" key="8">
    <source>
        <dbReference type="PROSITE" id="PS51140"/>
    </source>
</evidence>
<dbReference type="AlphaFoldDB" id="A0A8H3TNJ2"/>
<dbReference type="InterPro" id="IPR009060">
    <property type="entry name" value="UBA-like_sf"/>
</dbReference>
<dbReference type="InterPro" id="IPR003892">
    <property type="entry name" value="CUE"/>
</dbReference>
<keyword evidence="4 6" id="KW-0472">Membrane</keyword>
<evidence type="ECO:0000256" key="4">
    <source>
        <dbReference type="ARBA" id="ARBA00023136"/>
    </source>
</evidence>
<comment type="caution">
    <text evidence="9">The sequence shown here is derived from an EMBL/GenBank/DDBJ whole genome shotgun (WGS) entry which is preliminary data.</text>
</comment>
<evidence type="ECO:0000256" key="3">
    <source>
        <dbReference type="ARBA" id="ARBA00022989"/>
    </source>
</evidence>
<evidence type="ECO:0000256" key="1">
    <source>
        <dbReference type="ARBA" id="ARBA00004141"/>
    </source>
</evidence>
<dbReference type="PROSITE" id="PS50030">
    <property type="entry name" value="UBA"/>
    <property type="match status" value="1"/>
</dbReference>
<dbReference type="GO" id="GO:0043130">
    <property type="term" value="F:ubiquitin binding"/>
    <property type="evidence" value="ECO:0007669"/>
    <property type="project" value="InterPro"/>
</dbReference>